<gene>
    <name evidence="2" type="ORF">NCTC9935_00588</name>
</gene>
<feature type="compositionally biased region" description="Low complexity" evidence="1">
    <location>
        <begin position="51"/>
        <end position="63"/>
    </location>
</feature>
<proteinExistence type="predicted"/>
<feature type="region of interest" description="Disordered" evidence="1">
    <location>
        <begin position="1"/>
        <end position="205"/>
    </location>
</feature>
<protein>
    <submittedName>
        <fullName evidence="2">Uncharacterized protein</fullName>
    </submittedName>
</protein>
<organism evidence="2 3">
    <name type="scientific">Schaalia odontolytica</name>
    <dbReference type="NCBI Taxonomy" id="1660"/>
    <lineage>
        <taxon>Bacteria</taxon>
        <taxon>Bacillati</taxon>
        <taxon>Actinomycetota</taxon>
        <taxon>Actinomycetes</taxon>
        <taxon>Actinomycetales</taxon>
        <taxon>Actinomycetaceae</taxon>
        <taxon>Schaalia</taxon>
    </lineage>
</organism>
<feature type="compositionally biased region" description="Pro residues" evidence="1">
    <location>
        <begin position="41"/>
        <end position="50"/>
    </location>
</feature>
<evidence type="ECO:0000313" key="3">
    <source>
        <dbReference type="Proteomes" id="UP000250192"/>
    </source>
</evidence>
<keyword evidence="3" id="KW-1185">Reference proteome</keyword>
<name>A0A2X0U4C4_9ACTO</name>
<sequence length="245" mass="28118">MVPAVSERTQPAPTEAHPVSERAKPTTPPPAPTDPHTKPTAPLPAPPNPHMKPAAPLPAKSAPETAVSHRRWCQRFQNEHNPHQQRRIRFHNEQNPHQQRRIRFQNEHNPHQQRRIRFHNEQNPHQQRRIRFQTARAGAWNVGPGRASRRRSERSSQGGRPRRACRRPGAHQAATLRGDTSLRPQTWRCSKRRRNTGRKNPYSPRNALIAGISRTACTRPARYVASRRSRRDSVLLIHRLSGANT</sequence>
<accession>A0A2X0U4C4</accession>
<dbReference type="Proteomes" id="UP000250192">
    <property type="component" value="Unassembled WGS sequence"/>
</dbReference>
<feature type="compositionally biased region" description="Basic residues" evidence="1">
    <location>
        <begin position="160"/>
        <end position="169"/>
    </location>
</feature>
<evidence type="ECO:0000256" key="1">
    <source>
        <dbReference type="SAM" id="MobiDB-lite"/>
    </source>
</evidence>
<evidence type="ECO:0000313" key="2">
    <source>
        <dbReference type="EMBL" id="SPT55095.1"/>
    </source>
</evidence>
<dbReference type="EMBL" id="UAPR01000002">
    <property type="protein sequence ID" value="SPT55095.1"/>
    <property type="molecule type" value="Genomic_DNA"/>
</dbReference>
<reference evidence="2 3" key="1">
    <citation type="submission" date="2018-06" db="EMBL/GenBank/DDBJ databases">
        <authorList>
            <consortium name="Pathogen Informatics"/>
            <person name="Doyle S."/>
        </authorList>
    </citation>
    <scope>NUCLEOTIDE SEQUENCE [LARGE SCALE GENOMIC DNA]</scope>
    <source>
        <strain evidence="2 3">NCTC9935</strain>
    </source>
</reference>
<dbReference type="AlphaFoldDB" id="A0A2X0U4C4"/>